<dbReference type="SUPFAM" id="SSF53335">
    <property type="entry name" value="S-adenosyl-L-methionine-dependent methyltransferases"/>
    <property type="match status" value="1"/>
</dbReference>
<sequence>MADSAGTASEFNARAQNGFAKSSLYDQHRPTYSPTIVQYILDQLRVTGKKHATVVDLAAGTGKFTEALAAREENFKIIAVEPHQQMREVLESKKLKGVTVVNGMGDSMPSVGDETVDAVTVAQGFHWFANMDSLKEIHRVLQPHGALGLVWNVEDYNAPRDHKASSEWEAKVHDLTWSVAEETGDEEPRYRHLEWKKVFDEQVKKTPLSLLIASDDQLFSLPIAEHSEPFAVSLSTQQAWERYATLGHIAVLEGKSLEKTKKAFMDAINSPNVEKDGDGNVIIHGNAHAVWTTKIPAEGREDLTSVPRPEHDRTEDPEDPSRYR</sequence>
<keyword evidence="3" id="KW-0808">Transferase</keyword>
<organism evidence="6 7">
    <name type="scientific">Septoria linicola</name>
    <dbReference type="NCBI Taxonomy" id="215465"/>
    <lineage>
        <taxon>Eukaryota</taxon>
        <taxon>Fungi</taxon>
        <taxon>Dikarya</taxon>
        <taxon>Ascomycota</taxon>
        <taxon>Pezizomycotina</taxon>
        <taxon>Dothideomycetes</taxon>
        <taxon>Dothideomycetidae</taxon>
        <taxon>Mycosphaerellales</taxon>
        <taxon>Mycosphaerellaceae</taxon>
        <taxon>Septoria</taxon>
    </lineage>
</organism>
<reference evidence="6" key="1">
    <citation type="submission" date="2022-06" db="EMBL/GenBank/DDBJ databases">
        <title>Complete genome sequences of two strains of the flax pathogen Septoria linicola.</title>
        <authorList>
            <person name="Lapalu N."/>
            <person name="Simon A."/>
            <person name="Demenou B."/>
            <person name="Paumier D."/>
            <person name="Guillot M.-P."/>
            <person name="Gout L."/>
            <person name="Valade R."/>
        </authorList>
    </citation>
    <scope>NUCLEOTIDE SEQUENCE</scope>
    <source>
        <strain evidence="6">SE15195</strain>
    </source>
</reference>
<evidence type="ECO:0000259" key="5">
    <source>
        <dbReference type="Pfam" id="PF08241"/>
    </source>
</evidence>
<dbReference type="Pfam" id="PF08241">
    <property type="entry name" value="Methyltransf_11"/>
    <property type="match status" value="1"/>
</dbReference>
<dbReference type="PANTHER" id="PTHR44942">
    <property type="entry name" value="METHYLTRANSF_11 DOMAIN-CONTAINING PROTEIN"/>
    <property type="match status" value="1"/>
</dbReference>
<feature type="domain" description="Methyltransferase type 11" evidence="5">
    <location>
        <begin position="55"/>
        <end position="147"/>
    </location>
</feature>
<dbReference type="GO" id="GO:0032259">
    <property type="term" value="P:methylation"/>
    <property type="evidence" value="ECO:0007669"/>
    <property type="project" value="UniProtKB-KW"/>
</dbReference>
<dbReference type="Gene3D" id="3.40.50.150">
    <property type="entry name" value="Vaccinia Virus protein VP39"/>
    <property type="match status" value="1"/>
</dbReference>
<evidence type="ECO:0000313" key="6">
    <source>
        <dbReference type="EMBL" id="USW57771.1"/>
    </source>
</evidence>
<evidence type="ECO:0000256" key="2">
    <source>
        <dbReference type="ARBA" id="ARBA00022603"/>
    </source>
</evidence>
<proteinExistence type="inferred from homology"/>
<dbReference type="Proteomes" id="UP001056384">
    <property type="component" value="Chromosome 10"/>
</dbReference>
<dbReference type="InterPro" id="IPR029063">
    <property type="entry name" value="SAM-dependent_MTases_sf"/>
</dbReference>
<dbReference type="InterPro" id="IPR051052">
    <property type="entry name" value="Diverse_substrate_MTase"/>
</dbReference>
<evidence type="ECO:0000256" key="3">
    <source>
        <dbReference type="ARBA" id="ARBA00022679"/>
    </source>
</evidence>
<evidence type="ECO:0000256" key="4">
    <source>
        <dbReference type="SAM" id="MobiDB-lite"/>
    </source>
</evidence>
<dbReference type="CDD" id="cd02440">
    <property type="entry name" value="AdoMet_MTases"/>
    <property type="match status" value="1"/>
</dbReference>
<dbReference type="GO" id="GO:0008757">
    <property type="term" value="F:S-adenosylmethionine-dependent methyltransferase activity"/>
    <property type="evidence" value="ECO:0007669"/>
    <property type="project" value="InterPro"/>
</dbReference>
<keyword evidence="2 6" id="KW-0489">Methyltransferase</keyword>
<dbReference type="EMBL" id="CP099427">
    <property type="protein sequence ID" value="USW57771.1"/>
    <property type="molecule type" value="Genomic_DNA"/>
</dbReference>
<keyword evidence="7" id="KW-1185">Reference proteome</keyword>
<evidence type="ECO:0000256" key="1">
    <source>
        <dbReference type="ARBA" id="ARBA00008361"/>
    </source>
</evidence>
<comment type="similarity">
    <text evidence="1">Belongs to the methyltransferase superfamily.</text>
</comment>
<feature type="region of interest" description="Disordered" evidence="4">
    <location>
        <begin position="295"/>
        <end position="324"/>
    </location>
</feature>
<name>A0A9Q9B5Z7_9PEZI</name>
<protein>
    <submittedName>
        <fullName evidence="6">Methyltransferase type 11, S-adenosyl-L-methionine-dependent methyltransferase</fullName>
    </submittedName>
</protein>
<accession>A0A9Q9B5Z7</accession>
<dbReference type="PANTHER" id="PTHR44942:SF4">
    <property type="entry name" value="METHYLTRANSFERASE TYPE 11 DOMAIN-CONTAINING PROTEIN"/>
    <property type="match status" value="1"/>
</dbReference>
<dbReference type="AlphaFoldDB" id="A0A9Q9B5Z7"/>
<feature type="compositionally biased region" description="Basic and acidic residues" evidence="4">
    <location>
        <begin position="297"/>
        <end position="324"/>
    </location>
</feature>
<gene>
    <name evidence="6" type="ORF">Slin15195_G110900</name>
</gene>
<dbReference type="InterPro" id="IPR013216">
    <property type="entry name" value="Methyltransf_11"/>
</dbReference>
<evidence type="ECO:0000313" key="7">
    <source>
        <dbReference type="Proteomes" id="UP001056384"/>
    </source>
</evidence>